<reference evidence="2 3" key="1">
    <citation type="journal article" date="2003" name="Proc. Natl. Acad. Sci. U.S.A.">
        <title>Genome sequence of the cyanobacterium Prochlorococcus marinus SS120, a nearly minimal oxyphototrophic genome.</title>
        <authorList>
            <person name="Dufresne A."/>
            <person name="Salanoubat M."/>
            <person name="Partensky F."/>
            <person name="Artiguenave F."/>
            <person name="Axmann I.M."/>
            <person name="Barbe V."/>
            <person name="Duprat S."/>
            <person name="Galperin M.Y."/>
            <person name="Koonin E.V."/>
            <person name="Le Gall F."/>
            <person name="Makarova K.S."/>
            <person name="Ostrowski M."/>
            <person name="Oztas S."/>
            <person name="Robert C."/>
            <person name="Rogozin I.B."/>
            <person name="Scanlan D.J."/>
            <person name="Tandeau de Marsac N."/>
            <person name="Weissenbach J."/>
            <person name="Wincker P."/>
            <person name="Wolf Y.I."/>
            <person name="Hess W.R."/>
        </authorList>
    </citation>
    <scope>NUCLEOTIDE SEQUENCE [LARGE SCALE GENOMIC DNA]</scope>
    <source>
        <strain evidence="3">SARG / CCMP1375 / SS120</strain>
    </source>
</reference>
<evidence type="ECO:0000313" key="3">
    <source>
        <dbReference type="Proteomes" id="UP000001420"/>
    </source>
</evidence>
<proteinExistence type="predicted"/>
<evidence type="ECO:0000313" key="2">
    <source>
        <dbReference type="EMBL" id="AAQ00608.1"/>
    </source>
</evidence>
<keyword evidence="1" id="KW-0472">Membrane</keyword>
<dbReference type="STRING" id="167539.Pro_1564"/>
<protein>
    <submittedName>
        <fullName evidence="2">Uncharacterized protein</fullName>
    </submittedName>
</protein>
<accession>Q7VAA0</accession>
<dbReference type="HOGENOM" id="CLU_218030_0_0_3"/>
<gene>
    <name evidence="2" type="ordered locus">Pro_1564</name>
</gene>
<organism evidence="2 3">
    <name type="scientific">Prochlorococcus marinus (strain SARG / CCMP1375 / SS120)</name>
    <dbReference type="NCBI Taxonomy" id="167539"/>
    <lineage>
        <taxon>Bacteria</taxon>
        <taxon>Bacillati</taxon>
        <taxon>Cyanobacteriota</taxon>
        <taxon>Cyanophyceae</taxon>
        <taxon>Synechococcales</taxon>
        <taxon>Prochlorococcaceae</taxon>
        <taxon>Prochlorococcus</taxon>
    </lineage>
</organism>
<evidence type="ECO:0000256" key="1">
    <source>
        <dbReference type="SAM" id="Phobius"/>
    </source>
</evidence>
<name>Q7VAA0_PROMA</name>
<dbReference type="PATRIC" id="fig|167539.5.peg.1649"/>
<keyword evidence="3" id="KW-1185">Reference proteome</keyword>
<keyword evidence="1" id="KW-0812">Transmembrane</keyword>
<dbReference type="Proteomes" id="UP000001420">
    <property type="component" value="Chromosome"/>
</dbReference>
<feature type="transmembrane region" description="Helical" evidence="1">
    <location>
        <begin position="6"/>
        <end position="25"/>
    </location>
</feature>
<dbReference type="KEGG" id="pma:Pro_1564"/>
<dbReference type="RefSeq" id="WP_011125714.1">
    <property type="nucleotide sequence ID" value="NC_005042.1"/>
</dbReference>
<sequence>MSEFAVITYSLFIAIFAIVVIFFSFEDDDDQGGGKMIPILLRK</sequence>
<dbReference type="EMBL" id="AE017126">
    <property type="protein sequence ID" value="AAQ00608.1"/>
    <property type="molecule type" value="Genomic_DNA"/>
</dbReference>
<keyword evidence="1" id="KW-1133">Transmembrane helix</keyword>
<dbReference type="AlphaFoldDB" id="Q7VAA0"/>
<dbReference type="EnsemblBacteria" id="AAQ00608">
    <property type="protein sequence ID" value="AAQ00608"/>
    <property type="gene ID" value="Pro_1564"/>
</dbReference>